<dbReference type="InterPro" id="IPR003018">
    <property type="entry name" value="GAF"/>
</dbReference>
<dbReference type="Pfam" id="PF13426">
    <property type="entry name" value="PAS_9"/>
    <property type="match status" value="1"/>
</dbReference>
<dbReference type="PROSITE" id="PS50113">
    <property type="entry name" value="PAC"/>
    <property type="match status" value="1"/>
</dbReference>
<dbReference type="PANTHER" id="PTHR44757:SF2">
    <property type="entry name" value="BIOFILM ARCHITECTURE MAINTENANCE PROTEIN MBAA"/>
    <property type="match status" value="1"/>
</dbReference>
<name>A0A245ZI64_9SPHN</name>
<evidence type="ECO:0000313" key="5">
    <source>
        <dbReference type="EMBL" id="OWK29439.1"/>
    </source>
</evidence>
<dbReference type="InterPro" id="IPR035965">
    <property type="entry name" value="PAS-like_dom_sf"/>
</dbReference>
<dbReference type="Pfam" id="PF00990">
    <property type="entry name" value="GGDEF"/>
    <property type="match status" value="1"/>
</dbReference>
<dbReference type="SUPFAM" id="SSF141868">
    <property type="entry name" value="EAL domain-like"/>
    <property type="match status" value="1"/>
</dbReference>
<dbReference type="InterPro" id="IPR001633">
    <property type="entry name" value="EAL_dom"/>
</dbReference>
<dbReference type="PROSITE" id="PS50112">
    <property type="entry name" value="PAS"/>
    <property type="match status" value="2"/>
</dbReference>
<dbReference type="PROSITE" id="PS50887">
    <property type="entry name" value="GGDEF"/>
    <property type="match status" value="1"/>
</dbReference>
<dbReference type="GO" id="GO:0071111">
    <property type="term" value="F:cyclic-guanylate-specific phosphodiesterase activity"/>
    <property type="evidence" value="ECO:0007669"/>
    <property type="project" value="UniProtKB-EC"/>
</dbReference>
<feature type="domain" description="PAC" evidence="2">
    <location>
        <begin position="372"/>
        <end position="424"/>
    </location>
</feature>
<keyword evidence="6" id="KW-1185">Reference proteome</keyword>
<comment type="caution">
    <text evidence="5">The sequence shown here is derived from an EMBL/GenBank/DDBJ whole genome shotgun (WGS) entry which is preliminary data.</text>
</comment>
<dbReference type="EC" id="3.1.4.52" evidence="5"/>
<dbReference type="Pfam" id="PF08448">
    <property type="entry name" value="PAS_4"/>
    <property type="match status" value="1"/>
</dbReference>
<dbReference type="PANTHER" id="PTHR44757">
    <property type="entry name" value="DIGUANYLATE CYCLASE DGCP"/>
    <property type="match status" value="1"/>
</dbReference>
<dbReference type="InterPro" id="IPR000014">
    <property type="entry name" value="PAS"/>
</dbReference>
<dbReference type="CDD" id="cd01948">
    <property type="entry name" value="EAL"/>
    <property type="match status" value="1"/>
</dbReference>
<dbReference type="InterPro" id="IPR029016">
    <property type="entry name" value="GAF-like_dom_sf"/>
</dbReference>
<feature type="domain" description="GGDEF" evidence="4">
    <location>
        <begin position="452"/>
        <end position="585"/>
    </location>
</feature>
<dbReference type="SMART" id="SM00065">
    <property type="entry name" value="GAF"/>
    <property type="match status" value="1"/>
</dbReference>
<evidence type="ECO:0000259" key="3">
    <source>
        <dbReference type="PROSITE" id="PS50883"/>
    </source>
</evidence>
<evidence type="ECO:0000259" key="2">
    <source>
        <dbReference type="PROSITE" id="PS50113"/>
    </source>
</evidence>
<dbReference type="InterPro" id="IPR000160">
    <property type="entry name" value="GGDEF_dom"/>
</dbReference>
<dbReference type="EMBL" id="NBBI01000004">
    <property type="protein sequence ID" value="OWK29439.1"/>
    <property type="molecule type" value="Genomic_DNA"/>
</dbReference>
<dbReference type="CDD" id="cd01949">
    <property type="entry name" value="GGDEF"/>
    <property type="match status" value="1"/>
</dbReference>
<dbReference type="Pfam" id="PF00563">
    <property type="entry name" value="EAL"/>
    <property type="match status" value="1"/>
</dbReference>
<dbReference type="Gene3D" id="3.30.450.40">
    <property type="match status" value="1"/>
</dbReference>
<sequence length="853" mass="93610">MIELHVPQNKTNEAERLSALANLGIMDSPAETNFDELTRLAAATAGTRSAAISLIDNRRQWFKARHNIPFAETPRDQSFCAHALEKQQMLVVPDASRDPRFMANPLVTGPDGIRFYAGFPLVLASGHCIGALCVFDPATRSGLTQREIDLLADLAKIATTLIETRRYRRMGEIASRVIDTTSDAVMCVNNAGEITFWSRAAEKMFGRSAAEAIGQSLDFILPRSMAAKHHAGFRRAVAGGETSLVGGTVELMAVRADDSEFAIELSLSRWGDNASNSGFAAIIRDVSERKVLERERQHAREFLDVVVKNLPAMLFVKDTATREYLLVNRAGEEMIGRSAEDLLGRSDRDLFPQSGATYELRDTETLKANGPTTFESTFTRDDGTTVQLRTKRIVIDGPERPRQYILGLSEDTTEVRKAEAEVLRLAHFDALTGLLNRASFVERLHRLVTSGAPIALLSIDLDRFKAVNDQFGHPLGDEVLAQVGERLLALKGAGDLAARTGGDEFALIVVGEEARSRSEQLAAAIVKKLAEPYVTFRGTAHMGASVGIAMSPDDATNTQELRQCVDLALYRAKGDGRGRVCSYNAQMDADARDRRLLEGDLRRAIAAGDIALQYQPLFSAQTGQVTSVEALARWHHPTRGPVRPDVFISVAEESGLIEELGDRLLRQACRDACSWPNHIKVAVNLSPLQFQTDGLCERVSRVLEATGLPAERLQLEVTEGLVIRDVERTFVELERLRALGIQILMDDFGVGYSSLSYFERFRFDKVKIDKSFVDRLASSQASKAVIRAVVGLGQELGMAIVAEGVETEDQMRLLVELGCTHLQGFLFSEPLSADLIGTFSATTGVVTHQKVAL</sequence>
<keyword evidence="5" id="KW-0378">Hydrolase</keyword>
<evidence type="ECO:0000313" key="6">
    <source>
        <dbReference type="Proteomes" id="UP000197290"/>
    </source>
</evidence>
<protein>
    <submittedName>
        <fullName evidence="5">Cyclic di-GMP phosphodiesterase Gmr</fullName>
        <ecNumber evidence="5">3.1.4.52</ecNumber>
    </submittedName>
</protein>
<accession>A0A245ZI64</accession>
<dbReference type="SMART" id="SM00091">
    <property type="entry name" value="PAS"/>
    <property type="match status" value="2"/>
</dbReference>
<dbReference type="SUPFAM" id="SSF55073">
    <property type="entry name" value="Nucleotide cyclase"/>
    <property type="match status" value="1"/>
</dbReference>
<dbReference type="NCBIfam" id="TIGR00254">
    <property type="entry name" value="GGDEF"/>
    <property type="match status" value="1"/>
</dbReference>
<dbReference type="SUPFAM" id="SSF55785">
    <property type="entry name" value="PYP-like sensor domain (PAS domain)"/>
    <property type="match status" value="2"/>
</dbReference>
<dbReference type="AlphaFoldDB" id="A0A245ZI64"/>
<feature type="domain" description="PAS" evidence="1">
    <location>
        <begin position="176"/>
        <end position="240"/>
    </location>
</feature>
<gene>
    <name evidence="5" type="primary">gmr_4</name>
    <name evidence="5" type="ORF">SPDO_24240</name>
</gene>
<dbReference type="InterPro" id="IPR013656">
    <property type="entry name" value="PAS_4"/>
</dbReference>
<dbReference type="InterPro" id="IPR000700">
    <property type="entry name" value="PAS-assoc_C"/>
</dbReference>
<proteinExistence type="predicted"/>
<dbReference type="RefSeq" id="WP_088367735.1">
    <property type="nucleotide sequence ID" value="NZ_NBBI01000004.1"/>
</dbReference>
<dbReference type="OrthoDB" id="9790882at2"/>
<evidence type="ECO:0000259" key="1">
    <source>
        <dbReference type="PROSITE" id="PS50112"/>
    </source>
</evidence>
<evidence type="ECO:0000259" key="4">
    <source>
        <dbReference type="PROSITE" id="PS50887"/>
    </source>
</evidence>
<dbReference type="SMART" id="SM00052">
    <property type="entry name" value="EAL"/>
    <property type="match status" value="1"/>
</dbReference>
<dbReference type="InterPro" id="IPR043128">
    <property type="entry name" value="Rev_trsase/Diguanyl_cyclase"/>
</dbReference>
<reference evidence="5 6" key="1">
    <citation type="submission" date="2017-03" db="EMBL/GenBank/DDBJ databases">
        <title>Genome sequence of Sphingomonas dokdonensis DSM 21029.</title>
        <authorList>
            <person name="Poehlein A."/>
            <person name="Wuebbeler J.H."/>
            <person name="Steinbuechel A."/>
            <person name="Daniel R."/>
        </authorList>
    </citation>
    <scope>NUCLEOTIDE SEQUENCE [LARGE SCALE GENOMIC DNA]</scope>
    <source>
        <strain evidence="5 6">DSM 21029</strain>
    </source>
</reference>
<dbReference type="NCBIfam" id="TIGR00229">
    <property type="entry name" value="sensory_box"/>
    <property type="match status" value="2"/>
</dbReference>
<dbReference type="Proteomes" id="UP000197290">
    <property type="component" value="Unassembled WGS sequence"/>
</dbReference>
<dbReference type="InterPro" id="IPR052155">
    <property type="entry name" value="Biofilm_reg_signaling"/>
</dbReference>
<feature type="domain" description="PAS" evidence="1">
    <location>
        <begin position="299"/>
        <end position="346"/>
    </location>
</feature>
<dbReference type="InterPro" id="IPR029787">
    <property type="entry name" value="Nucleotide_cyclase"/>
</dbReference>
<organism evidence="5 6">
    <name type="scientific">Sphingomonas dokdonensis</name>
    <dbReference type="NCBI Taxonomy" id="344880"/>
    <lineage>
        <taxon>Bacteria</taxon>
        <taxon>Pseudomonadati</taxon>
        <taxon>Pseudomonadota</taxon>
        <taxon>Alphaproteobacteria</taxon>
        <taxon>Sphingomonadales</taxon>
        <taxon>Sphingomonadaceae</taxon>
        <taxon>Sphingomonas</taxon>
    </lineage>
</organism>
<dbReference type="Gene3D" id="3.20.20.450">
    <property type="entry name" value="EAL domain"/>
    <property type="match status" value="1"/>
</dbReference>
<feature type="domain" description="EAL" evidence="3">
    <location>
        <begin position="594"/>
        <end position="844"/>
    </location>
</feature>
<dbReference type="InterPro" id="IPR035919">
    <property type="entry name" value="EAL_sf"/>
</dbReference>
<dbReference type="Pfam" id="PF01590">
    <property type="entry name" value="GAF"/>
    <property type="match status" value="1"/>
</dbReference>
<dbReference type="PROSITE" id="PS50883">
    <property type="entry name" value="EAL"/>
    <property type="match status" value="1"/>
</dbReference>
<dbReference type="CDD" id="cd00130">
    <property type="entry name" value="PAS"/>
    <property type="match status" value="2"/>
</dbReference>
<dbReference type="SUPFAM" id="SSF55781">
    <property type="entry name" value="GAF domain-like"/>
    <property type="match status" value="1"/>
</dbReference>
<dbReference type="SMART" id="SM00267">
    <property type="entry name" value="GGDEF"/>
    <property type="match status" value="1"/>
</dbReference>
<dbReference type="Gene3D" id="3.30.70.270">
    <property type="match status" value="1"/>
</dbReference>
<dbReference type="Gene3D" id="3.30.450.20">
    <property type="entry name" value="PAS domain"/>
    <property type="match status" value="2"/>
</dbReference>